<dbReference type="EMBL" id="AKWO02000073">
    <property type="protein sequence ID" value="EMF99206.1"/>
    <property type="molecule type" value="Genomic_DNA"/>
</dbReference>
<dbReference type="AlphaFoldDB" id="M3GE34"/>
<comment type="caution">
    <text evidence="2">The sequence shown here is derived from an EMBL/GenBank/DDBJ whole genome shotgun (WGS) entry which is preliminary data.</text>
</comment>
<gene>
    <name evidence="2" type="ORF">LEP1GSC123_4662</name>
</gene>
<organism evidence="2 3">
    <name type="scientific">Leptospira borgpetersenii str. 200701203</name>
    <dbReference type="NCBI Taxonomy" id="1193007"/>
    <lineage>
        <taxon>Bacteria</taxon>
        <taxon>Pseudomonadati</taxon>
        <taxon>Spirochaetota</taxon>
        <taxon>Spirochaetia</taxon>
        <taxon>Leptospirales</taxon>
        <taxon>Leptospiraceae</taxon>
        <taxon>Leptospira</taxon>
    </lineage>
</organism>
<protein>
    <submittedName>
        <fullName evidence="2">Uncharacterized protein</fullName>
    </submittedName>
</protein>
<accession>M3GE34</accession>
<dbReference type="Proteomes" id="UP000011783">
    <property type="component" value="Unassembled WGS sequence"/>
</dbReference>
<name>M3GE34_LEPBO</name>
<keyword evidence="1" id="KW-1133">Transmembrane helix</keyword>
<keyword evidence="1" id="KW-0472">Membrane</keyword>
<keyword evidence="1" id="KW-0812">Transmembrane</keyword>
<evidence type="ECO:0000256" key="1">
    <source>
        <dbReference type="SAM" id="Phobius"/>
    </source>
</evidence>
<feature type="transmembrane region" description="Helical" evidence="1">
    <location>
        <begin position="15"/>
        <end position="34"/>
    </location>
</feature>
<sequence length="42" mass="4668">MKYWNAFLINDTGPLMFLGRFLIGVPSAIAGYPFTKDSQSIS</sequence>
<dbReference type="BioCyc" id="LBOR1193007:G11KN-90-MONOMER"/>
<evidence type="ECO:0000313" key="3">
    <source>
        <dbReference type="Proteomes" id="UP000011783"/>
    </source>
</evidence>
<reference evidence="2 3" key="1">
    <citation type="submission" date="2013-01" db="EMBL/GenBank/DDBJ databases">
        <authorList>
            <person name="Harkins D.M."/>
            <person name="Durkin A.S."/>
            <person name="Brinkac L.M."/>
            <person name="Haft D.H."/>
            <person name="Selengut J.D."/>
            <person name="Sanka R."/>
            <person name="DePew J."/>
            <person name="Purushe J."/>
            <person name="Picardeau M."/>
            <person name="Werts C."/>
            <person name="Goarant C."/>
            <person name="Vinetz J.M."/>
            <person name="Sutton G.G."/>
            <person name="Nierman W.C."/>
            <person name="Fouts D.E."/>
        </authorList>
    </citation>
    <scope>NUCLEOTIDE SEQUENCE [LARGE SCALE GENOMIC DNA]</scope>
    <source>
        <strain evidence="2 3">200701203</strain>
    </source>
</reference>
<evidence type="ECO:0000313" key="2">
    <source>
        <dbReference type="EMBL" id="EMF99206.1"/>
    </source>
</evidence>
<proteinExistence type="predicted"/>